<comment type="caution">
    <text evidence="2">The sequence shown here is derived from an EMBL/GenBank/DDBJ whole genome shotgun (WGS) entry which is preliminary data.</text>
</comment>
<gene>
    <name evidence="2" type="ORF">F7725_004090</name>
</gene>
<evidence type="ECO:0000256" key="1">
    <source>
        <dbReference type="SAM" id="MobiDB-lite"/>
    </source>
</evidence>
<dbReference type="Proteomes" id="UP000518266">
    <property type="component" value="Unassembled WGS sequence"/>
</dbReference>
<sequence length="345" mass="37115">MRRPPARKRKLVSGPLNSNHQINPSLCSKLKRSTCSAVSASLQPRTPSWDPAWRSTEPSTTLERTRTGNQLVFQHTCFQARPRLPCFQLQFQCSVGGPADTRSCPVGGPAHVPVQSGPRQLRPGRPNNLQAPSILSLVRPSPTPSVLSLVRPTPAPQCPVVGPAHSNPPVSCRWSGPLQPPSVLSLVRPTPTPSVLSLVRPSPAPQCPVVGPTHPTTPVSCRWSGPLQPPSVLSLVRPTPTPQCPVVGPAHSNPPSVLSLCLHNTLEETSEQNGGSLRALRAAVCLISNIHAKELIVIQKENDSFTFELPEEASSCLISRSVGEEKLVLWNTLTSGPRTPQYLKT</sequence>
<evidence type="ECO:0000313" key="3">
    <source>
        <dbReference type="Proteomes" id="UP000518266"/>
    </source>
</evidence>
<organism evidence="2 3">
    <name type="scientific">Dissostichus mawsoni</name>
    <name type="common">Antarctic cod</name>
    <dbReference type="NCBI Taxonomy" id="36200"/>
    <lineage>
        <taxon>Eukaryota</taxon>
        <taxon>Metazoa</taxon>
        <taxon>Chordata</taxon>
        <taxon>Craniata</taxon>
        <taxon>Vertebrata</taxon>
        <taxon>Euteleostomi</taxon>
        <taxon>Actinopterygii</taxon>
        <taxon>Neopterygii</taxon>
        <taxon>Teleostei</taxon>
        <taxon>Neoteleostei</taxon>
        <taxon>Acanthomorphata</taxon>
        <taxon>Eupercaria</taxon>
        <taxon>Perciformes</taxon>
        <taxon>Notothenioidei</taxon>
        <taxon>Nototheniidae</taxon>
        <taxon>Dissostichus</taxon>
    </lineage>
</organism>
<dbReference type="EMBL" id="JAAKFY010000014">
    <property type="protein sequence ID" value="KAF3847012.1"/>
    <property type="molecule type" value="Genomic_DNA"/>
</dbReference>
<name>A0A7J5YC21_DISMA</name>
<reference evidence="2 3" key="1">
    <citation type="submission" date="2020-03" db="EMBL/GenBank/DDBJ databases">
        <title>Dissostichus mawsoni Genome sequencing and assembly.</title>
        <authorList>
            <person name="Park H."/>
        </authorList>
    </citation>
    <scope>NUCLEOTIDE SEQUENCE [LARGE SCALE GENOMIC DNA]</scope>
    <source>
        <strain evidence="2">DM0001</strain>
        <tissue evidence="2">Muscle</tissue>
    </source>
</reference>
<protein>
    <submittedName>
        <fullName evidence="2">Uncharacterized protein</fullName>
    </submittedName>
</protein>
<dbReference type="AlphaFoldDB" id="A0A7J5YC21"/>
<keyword evidence="3" id="KW-1185">Reference proteome</keyword>
<feature type="region of interest" description="Disordered" evidence="1">
    <location>
        <begin position="41"/>
        <end position="61"/>
    </location>
</feature>
<accession>A0A7J5YC21</accession>
<evidence type="ECO:0000313" key="2">
    <source>
        <dbReference type="EMBL" id="KAF3847012.1"/>
    </source>
</evidence>
<proteinExistence type="predicted"/>